<name>D8LY71_BLAHO</name>
<dbReference type="Proteomes" id="UP000008312">
    <property type="component" value="Unassembled WGS sequence"/>
</dbReference>
<proteinExistence type="predicted"/>
<accession>D8LY71</accession>
<dbReference type="EMBL" id="FN668639">
    <property type="protein sequence ID" value="CBK20526.2"/>
    <property type="molecule type" value="Genomic_DNA"/>
</dbReference>
<dbReference type="AlphaFoldDB" id="D8LY71"/>
<dbReference type="GeneID" id="24918133"/>
<protein>
    <submittedName>
        <fullName evidence="1">Uncharacterized protein</fullName>
    </submittedName>
</protein>
<dbReference type="InParanoid" id="D8LY71"/>
<sequence length="54" mass="6019">MILRQSMEVNLEVTRLVATLAIVAPPQVFEALFLEAGEISFSAELDKVKEERGE</sequence>
<organism evidence="1">
    <name type="scientific">Blastocystis hominis</name>
    <dbReference type="NCBI Taxonomy" id="12968"/>
    <lineage>
        <taxon>Eukaryota</taxon>
        <taxon>Sar</taxon>
        <taxon>Stramenopiles</taxon>
        <taxon>Bigyra</taxon>
        <taxon>Opalozoa</taxon>
        <taxon>Opalinata</taxon>
        <taxon>Blastocystidae</taxon>
        <taxon>Blastocystis</taxon>
    </lineage>
</organism>
<evidence type="ECO:0000313" key="1">
    <source>
        <dbReference type="EMBL" id="CBK20526.2"/>
    </source>
</evidence>
<gene>
    <name evidence="1" type="ORF">GSBLH_T00000844001</name>
</gene>
<evidence type="ECO:0000313" key="2">
    <source>
        <dbReference type="Proteomes" id="UP000008312"/>
    </source>
</evidence>
<dbReference type="RefSeq" id="XP_012894574.1">
    <property type="nucleotide sequence ID" value="XM_013039120.1"/>
</dbReference>
<keyword evidence="2" id="KW-1185">Reference proteome</keyword>
<reference evidence="1" key="1">
    <citation type="submission" date="2010-02" db="EMBL/GenBank/DDBJ databases">
        <title>Sequencing and annotation of the Blastocystis hominis genome.</title>
        <authorList>
            <person name="Wincker P."/>
        </authorList>
    </citation>
    <scope>NUCLEOTIDE SEQUENCE</scope>
    <source>
        <strain evidence="1">Singapore isolate B</strain>
    </source>
</reference>